<gene>
    <name evidence="1" type="ORF">DPEC_G00125350</name>
</gene>
<dbReference type="Proteomes" id="UP001157502">
    <property type="component" value="Chromosome 10"/>
</dbReference>
<evidence type="ECO:0000313" key="1">
    <source>
        <dbReference type="EMBL" id="KAJ8006159.1"/>
    </source>
</evidence>
<protein>
    <submittedName>
        <fullName evidence="1">Uncharacterized protein</fullName>
    </submittedName>
</protein>
<accession>A0ACC2GR61</accession>
<proteinExistence type="predicted"/>
<evidence type="ECO:0000313" key="2">
    <source>
        <dbReference type="Proteomes" id="UP001157502"/>
    </source>
</evidence>
<organism evidence="1 2">
    <name type="scientific">Dallia pectoralis</name>
    <name type="common">Alaska blackfish</name>
    <dbReference type="NCBI Taxonomy" id="75939"/>
    <lineage>
        <taxon>Eukaryota</taxon>
        <taxon>Metazoa</taxon>
        <taxon>Chordata</taxon>
        <taxon>Craniata</taxon>
        <taxon>Vertebrata</taxon>
        <taxon>Euteleostomi</taxon>
        <taxon>Actinopterygii</taxon>
        <taxon>Neopterygii</taxon>
        <taxon>Teleostei</taxon>
        <taxon>Protacanthopterygii</taxon>
        <taxon>Esociformes</taxon>
        <taxon>Umbridae</taxon>
        <taxon>Dallia</taxon>
    </lineage>
</organism>
<name>A0ACC2GR61_DALPE</name>
<dbReference type="EMBL" id="CM055737">
    <property type="protein sequence ID" value="KAJ8006159.1"/>
    <property type="molecule type" value="Genomic_DNA"/>
</dbReference>
<comment type="caution">
    <text evidence="1">The sequence shown here is derived from an EMBL/GenBank/DDBJ whole genome shotgun (WGS) entry which is preliminary data.</text>
</comment>
<reference evidence="1" key="1">
    <citation type="submission" date="2021-05" db="EMBL/GenBank/DDBJ databases">
        <authorList>
            <person name="Pan Q."/>
            <person name="Jouanno E."/>
            <person name="Zahm M."/>
            <person name="Klopp C."/>
            <person name="Cabau C."/>
            <person name="Louis A."/>
            <person name="Berthelot C."/>
            <person name="Parey E."/>
            <person name="Roest Crollius H."/>
            <person name="Montfort J."/>
            <person name="Robinson-Rechavi M."/>
            <person name="Bouchez O."/>
            <person name="Lampietro C."/>
            <person name="Lopez Roques C."/>
            <person name="Donnadieu C."/>
            <person name="Postlethwait J."/>
            <person name="Bobe J."/>
            <person name="Dillon D."/>
            <person name="Chandos A."/>
            <person name="von Hippel F."/>
            <person name="Guiguen Y."/>
        </authorList>
    </citation>
    <scope>NUCLEOTIDE SEQUENCE</scope>
    <source>
        <strain evidence="1">YG-Jan2019</strain>
    </source>
</reference>
<keyword evidence="2" id="KW-1185">Reference proteome</keyword>
<sequence length="67" mass="7221">MSTALPQGPTVGTAFIPLLSRLLSPARSERRNILQLSDEKTSGVSWFGIGERESDGERGQAELTSSM</sequence>